<protein>
    <submittedName>
        <fullName evidence="1">25205_t:CDS:1</fullName>
    </submittedName>
</protein>
<comment type="caution">
    <text evidence="1">The sequence shown here is derived from an EMBL/GenBank/DDBJ whole genome shotgun (WGS) entry which is preliminary data.</text>
</comment>
<gene>
    <name evidence="1" type="ORF">CPELLU_LOCUS18291</name>
</gene>
<name>A0A9N9K2N8_9GLOM</name>
<dbReference type="Proteomes" id="UP000789759">
    <property type="component" value="Unassembled WGS sequence"/>
</dbReference>
<keyword evidence="2" id="KW-1185">Reference proteome</keyword>
<dbReference type="EMBL" id="CAJVQA010035649">
    <property type="protein sequence ID" value="CAG8807440.1"/>
    <property type="molecule type" value="Genomic_DNA"/>
</dbReference>
<accession>A0A9N9K2N8</accession>
<evidence type="ECO:0000313" key="1">
    <source>
        <dbReference type="EMBL" id="CAG8807440.1"/>
    </source>
</evidence>
<sequence>MQDDNAAFIDNTFNYLLAYSFALFKQVEDKKYQDEDHGIQPLVYLSTVLTGLSEKSIPTAILYSNEYANLFSPP</sequence>
<organism evidence="1 2">
    <name type="scientific">Cetraspora pellucida</name>
    <dbReference type="NCBI Taxonomy" id="1433469"/>
    <lineage>
        <taxon>Eukaryota</taxon>
        <taxon>Fungi</taxon>
        <taxon>Fungi incertae sedis</taxon>
        <taxon>Mucoromycota</taxon>
        <taxon>Glomeromycotina</taxon>
        <taxon>Glomeromycetes</taxon>
        <taxon>Diversisporales</taxon>
        <taxon>Gigasporaceae</taxon>
        <taxon>Cetraspora</taxon>
    </lineage>
</organism>
<dbReference type="AlphaFoldDB" id="A0A9N9K2N8"/>
<proteinExistence type="predicted"/>
<reference evidence="1" key="1">
    <citation type="submission" date="2021-06" db="EMBL/GenBank/DDBJ databases">
        <authorList>
            <person name="Kallberg Y."/>
            <person name="Tangrot J."/>
            <person name="Rosling A."/>
        </authorList>
    </citation>
    <scope>NUCLEOTIDE SEQUENCE</scope>
    <source>
        <strain evidence="1">FL966</strain>
    </source>
</reference>
<evidence type="ECO:0000313" key="2">
    <source>
        <dbReference type="Proteomes" id="UP000789759"/>
    </source>
</evidence>
<feature type="non-terminal residue" evidence="1">
    <location>
        <position position="74"/>
    </location>
</feature>